<dbReference type="InterPro" id="IPR046461">
    <property type="entry name" value="TerL_ATPase"/>
</dbReference>
<dbReference type="InterPro" id="IPR027417">
    <property type="entry name" value="P-loop_NTPase"/>
</dbReference>
<evidence type="ECO:0000313" key="4">
    <source>
        <dbReference type="Proteomes" id="UP001596108"/>
    </source>
</evidence>
<keyword evidence="4" id="KW-1185">Reference proteome</keyword>
<proteinExistence type="predicted"/>
<evidence type="ECO:0000259" key="1">
    <source>
        <dbReference type="Pfam" id="PF03354"/>
    </source>
</evidence>
<evidence type="ECO:0000313" key="3">
    <source>
        <dbReference type="EMBL" id="MFC5528481.1"/>
    </source>
</evidence>
<dbReference type="Gene3D" id="3.40.50.300">
    <property type="entry name" value="P-loop containing nucleotide triphosphate hydrolases"/>
    <property type="match status" value="1"/>
</dbReference>
<feature type="domain" description="Terminase large subunit-like ATPase" evidence="1">
    <location>
        <begin position="91"/>
        <end position="262"/>
    </location>
</feature>
<dbReference type="PANTHER" id="PTHR41287:SF1">
    <property type="entry name" value="PROTEIN YMFN"/>
    <property type="match status" value="1"/>
</dbReference>
<dbReference type="Pfam" id="PF03354">
    <property type="entry name" value="TerL_ATPase"/>
    <property type="match status" value="1"/>
</dbReference>
<dbReference type="InterPro" id="IPR046462">
    <property type="entry name" value="TerL_nuclease"/>
</dbReference>
<sequence>MMRMTTSTKQVHPTTQYALDVQSGRIVAGKYVILACERHLRDLDRQGSDDFPYVFDEEKANKVFNFAEKHCRHIEDGLTVRKGDPVILDDFLQFIVGSIFGWVHQVTRLRRFRKAYEQVARKNSKSTTLSVVSLYMFAADGEGGPQVYTAATMREQAKVVYDAAAKMVSTSKQLKKKISLRVNKMFHKVNGGKMLPLSKETKSMDGFNPHAGIIDEYHAHPNSDMYDVIVSGMGMRRQPLLFIITTAGFDINGPCFQEYDYCCKVLEGTLVNEEYFIYIAQMDKDDDIEDESNWPKCNPLMARSPEGMQYLRGQLNTAKDKPGDRRNVWTKNFNVWLDQKENSYMPMDRWRLCGASDLNPFPDLTGMQCFVGMDLSKKIDLTSIGFEFPLDDGRFAVLSHSFIPEETLKAKIQSDNVRYDVWVDQGWLTVTEGSVVDYREVQRYMLELAEKNGWKIQEVCYDEWSAGLISQELADKGLQLTEIPQRMNTLSEPTKNFRELTFQKKIIHNNDPVLSWAMSNAIEKQDHRENIALDKARSTNRIDPAAALMNAHVRAMLRPKPRKSIYKTRKIEIL</sequence>
<feature type="domain" description="Terminase large subunit-like endonuclease" evidence="2">
    <location>
        <begin position="273"/>
        <end position="556"/>
    </location>
</feature>
<dbReference type="RefSeq" id="WP_378110320.1">
    <property type="nucleotide sequence ID" value="NZ_JBHSNC010000010.1"/>
</dbReference>
<name>A0ABW0QU35_9BACL</name>
<comment type="caution">
    <text evidence="3">The sequence shown here is derived from an EMBL/GenBank/DDBJ whole genome shotgun (WGS) entry which is preliminary data.</text>
</comment>
<reference evidence="4" key="1">
    <citation type="journal article" date="2019" name="Int. J. Syst. Evol. Microbiol.">
        <title>The Global Catalogue of Microorganisms (GCM) 10K type strain sequencing project: providing services to taxonomists for standard genome sequencing and annotation.</title>
        <authorList>
            <consortium name="The Broad Institute Genomics Platform"/>
            <consortium name="The Broad Institute Genome Sequencing Center for Infectious Disease"/>
            <person name="Wu L."/>
            <person name="Ma J."/>
        </authorList>
    </citation>
    <scope>NUCLEOTIDE SEQUENCE [LARGE SCALE GENOMIC DNA]</scope>
    <source>
        <strain evidence="4">CGMCC 1.18578</strain>
    </source>
</reference>
<evidence type="ECO:0000259" key="2">
    <source>
        <dbReference type="Pfam" id="PF20441"/>
    </source>
</evidence>
<dbReference type="InterPro" id="IPR005021">
    <property type="entry name" value="Terminase_largesu-like"/>
</dbReference>
<protein>
    <submittedName>
        <fullName evidence="3">Terminase large subunit</fullName>
    </submittedName>
</protein>
<gene>
    <name evidence="3" type="ORF">ACFPQ4_03315</name>
</gene>
<dbReference type="EMBL" id="JBHSNC010000010">
    <property type="protein sequence ID" value="MFC5528481.1"/>
    <property type="molecule type" value="Genomic_DNA"/>
</dbReference>
<dbReference type="Pfam" id="PF20441">
    <property type="entry name" value="TerL_nuclease"/>
    <property type="match status" value="1"/>
</dbReference>
<dbReference type="Proteomes" id="UP001596108">
    <property type="component" value="Unassembled WGS sequence"/>
</dbReference>
<dbReference type="PANTHER" id="PTHR41287">
    <property type="match status" value="1"/>
</dbReference>
<organism evidence="3 4">
    <name type="scientific">Cohnella yongneupensis</name>
    <dbReference type="NCBI Taxonomy" id="425006"/>
    <lineage>
        <taxon>Bacteria</taxon>
        <taxon>Bacillati</taxon>
        <taxon>Bacillota</taxon>
        <taxon>Bacilli</taxon>
        <taxon>Bacillales</taxon>
        <taxon>Paenibacillaceae</taxon>
        <taxon>Cohnella</taxon>
    </lineage>
</organism>
<accession>A0ABW0QU35</accession>